<accession>A0A3A5MU07</accession>
<sequence length="330" mass="33859">MGETFTIENAVELAVVERSGFVESRHAGSAIVLGTSGEVLRTLGDVTSPVYPRSAMKPFQAIASMASGVTLRGEDAAIATASHSGTPKHVELVRGLLARASIPESALGCPPAWPIGRSTRDAMVRQGLAQAPIYMECSGKHAAMLLACAQNGWPLAGYLQPGHPLQKRVLDVLERFTGERPAASGVDGCGAPVHAISLTGLARGIARIAGSKSNSPFAIYREAGFLAEAVREHGWVVAGPGLSDSTVIDRLGLFIKGGAEGIVVAAADNGTTVALKVLDGNLRAATIVALHLLADAGAIAQTDVDALAPDLGLTVLGGGLPVGVIRPTYL</sequence>
<name>A0A3A5MU07_9MICO</name>
<proteinExistence type="predicted"/>
<dbReference type="AlphaFoldDB" id="A0A3A5MU07"/>
<dbReference type="RefSeq" id="WP_119971651.1">
    <property type="nucleotide sequence ID" value="NZ_JBHSQA010000003.1"/>
</dbReference>
<keyword evidence="2" id="KW-1185">Reference proteome</keyword>
<dbReference type="Pfam" id="PF06089">
    <property type="entry name" value="Asparaginase_II"/>
    <property type="match status" value="1"/>
</dbReference>
<evidence type="ECO:0000313" key="2">
    <source>
        <dbReference type="Proteomes" id="UP000272015"/>
    </source>
</evidence>
<reference evidence="1 2" key="1">
    <citation type="submission" date="2018-09" db="EMBL/GenBank/DDBJ databases">
        <title>Novel species of Cryobacterium.</title>
        <authorList>
            <person name="Liu Q."/>
            <person name="Xin Y.-H."/>
        </authorList>
    </citation>
    <scope>NUCLEOTIDE SEQUENCE [LARGE SCALE GENOMIC DNA]</scope>
    <source>
        <strain evidence="1 2">Hh39</strain>
    </source>
</reference>
<dbReference type="OrthoDB" id="9780674at2"/>
<dbReference type="PANTHER" id="PTHR42110:SF1">
    <property type="entry name" value="L-ASPARAGINASE, PUTATIVE (AFU_ORTHOLOGUE AFUA_3G11890)-RELATED"/>
    <property type="match status" value="1"/>
</dbReference>
<dbReference type="Proteomes" id="UP000272015">
    <property type="component" value="Unassembled WGS sequence"/>
</dbReference>
<dbReference type="InterPro" id="IPR010349">
    <property type="entry name" value="Asparaginase_II"/>
</dbReference>
<gene>
    <name evidence="1" type="ORF">D6T64_03365</name>
</gene>
<organism evidence="1 2">
    <name type="scientific">Cryobacterium melibiosiphilum</name>
    <dbReference type="NCBI Taxonomy" id="995039"/>
    <lineage>
        <taxon>Bacteria</taxon>
        <taxon>Bacillati</taxon>
        <taxon>Actinomycetota</taxon>
        <taxon>Actinomycetes</taxon>
        <taxon>Micrococcales</taxon>
        <taxon>Microbacteriaceae</taxon>
        <taxon>Cryobacterium</taxon>
    </lineage>
</organism>
<dbReference type="EMBL" id="QZVS01000057">
    <property type="protein sequence ID" value="RJT90693.1"/>
    <property type="molecule type" value="Genomic_DNA"/>
</dbReference>
<dbReference type="PANTHER" id="PTHR42110">
    <property type="entry name" value="L-ASPARAGINASE, PUTATIVE (AFU_ORTHOLOGUE AFUA_3G11890)-RELATED"/>
    <property type="match status" value="1"/>
</dbReference>
<evidence type="ECO:0000313" key="1">
    <source>
        <dbReference type="EMBL" id="RJT90693.1"/>
    </source>
</evidence>
<comment type="caution">
    <text evidence="1">The sequence shown here is derived from an EMBL/GenBank/DDBJ whole genome shotgun (WGS) entry which is preliminary data.</text>
</comment>
<protein>
    <submittedName>
        <fullName evidence="1">Asparaginase</fullName>
    </submittedName>
</protein>